<feature type="compositionally biased region" description="Polar residues" evidence="1">
    <location>
        <begin position="27"/>
        <end position="38"/>
    </location>
</feature>
<reference evidence="2" key="1">
    <citation type="submission" date="2020-02" db="EMBL/GenBank/DDBJ databases">
        <authorList>
            <person name="Meier V. D."/>
        </authorList>
    </citation>
    <scope>NUCLEOTIDE SEQUENCE</scope>
    <source>
        <strain evidence="2">AVDCRST_MAG93</strain>
    </source>
</reference>
<organism evidence="2">
    <name type="scientific">uncultured Chloroflexia bacterium</name>
    <dbReference type="NCBI Taxonomy" id="1672391"/>
    <lineage>
        <taxon>Bacteria</taxon>
        <taxon>Bacillati</taxon>
        <taxon>Chloroflexota</taxon>
        <taxon>Chloroflexia</taxon>
        <taxon>environmental samples</taxon>
    </lineage>
</organism>
<feature type="non-terminal residue" evidence="2">
    <location>
        <position position="47"/>
    </location>
</feature>
<gene>
    <name evidence="2" type="ORF">AVDCRST_MAG93-3094</name>
</gene>
<evidence type="ECO:0000256" key="1">
    <source>
        <dbReference type="SAM" id="MobiDB-lite"/>
    </source>
</evidence>
<evidence type="ECO:0000313" key="2">
    <source>
        <dbReference type="EMBL" id="CAA9279455.1"/>
    </source>
</evidence>
<name>A0A6J4JJI9_9CHLR</name>
<feature type="non-terminal residue" evidence="2">
    <location>
        <position position="1"/>
    </location>
</feature>
<feature type="region of interest" description="Disordered" evidence="1">
    <location>
        <begin position="22"/>
        <end position="47"/>
    </location>
</feature>
<accession>A0A6J4JJI9</accession>
<sequence>GDRFTAGAHHARLARGCQCVPIRRTGRNSPSPSSTRSYRATICGTRL</sequence>
<dbReference type="EMBL" id="CADCTR010001060">
    <property type="protein sequence ID" value="CAA9279455.1"/>
    <property type="molecule type" value="Genomic_DNA"/>
</dbReference>
<dbReference type="AlphaFoldDB" id="A0A6J4JJI9"/>
<proteinExistence type="predicted"/>
<protein>
    <submittedName>
        <fullName evidence="2">Uncharacterized protein</fullName>
    </submittedName>
</protein>